<evidence type="ECO:0000313" key="2">
    <source>
        <dbReference type="Proteomes" id="UP000789706"/>
    </source>
</evidence>
<evidence type="ECO:0000313" key="1">
    <source>
        <dbReference type="EMBL" id="CAG8667478.1"/>
    </source>
</evidence>
<feature type="non-terminal residue" evidence="1">
    <location>
        <position position="67"/>
    </location>
</feature>
<name>A0A9N9E8E3_9GLOM</name>
<organism evidence="1 2">
    <name type="scientific">Diversispora eburnea</name>
    <dbReference type="NCBI Taxonomy" id="1213867"/>
    <lineage>
        <taxon>Eukaryota</taxon>
        <taxon>Fungi</taxon>
        <taxon>Fungi incertae sedis</taxon>
        <taxon>Mucoromycota</taxon>
        <taxon>Glomeromycotina</taxon>
        <taxon>Glomeromycetes</taxon>
        <taxon>Diversisporales</taxon>
        <taxon>Diversisporaceae</taxon>
        <taxon>Diversispora</taxon>
    </lineage>
</organism>
<sequence>GCPNLKKLQIEGTGVEEDLKHLPKVLVAGGSLVLIGQSDTESPNSQLYTQIGGVTAIAGPFVETITS</sequence>
<gene>
    <name evidence="1" type="ORF">DEBURN_LOCUS11981</name>
</gene>
<dbReference type="EMBL" id="CAJVPK010009578">
    <property type="protein sequence ID" value="CAG8667478.1"/>
    <property type="molecule type" value="Genomic_DNA"/>
</dbReference>
<proteinExistence type="predicted"/>
<dbReference type="OrthoDB" id="2447973at2759"/>
<comment type="caution">
    <text evidence="1">The sequence shown here is derived from an EMBL/GenBank/DDBJ whole genome shotgun (WGS) entry which is preliminary data.</text>
</comment>
<dbReference type="Proteomes" id="UP000789706">
    <property type="component" value="Unassembled WGS sequence"/>
</dbReference>
<feature type="non-terminal residue" evidence="1">
    <location>
        <position position="1"/>
    </location>
</feature>
<accession>A0A9N9E8E3</accession>
<protein>
    <submittedName>
        <fullName evidence="1">8185_t:CDS:1</fullName>
    </submittedName>
</protein>
<dbReference type="AlphaFoldDB" id="A0A9N9E8E3"/>
<keyword evidence="2" id="KW-1185">Reference proteome</keyword>
<reference evidence="1" key="1">
    <citation type="submission" date="2021-06" db="EMBL/GenBank/DDBJ databases">
        <authorList>
            <person name="Kallberg Y."/>
            <person name="Tangrot J."/>
            <person name="Rosling A."/>
        </authorList>
    </citation>
    <scope>NUCLEOTIDE SEQUENCE</scope>
    <source>
        <strain evidence="1">AZ414A</strain>
    </source>
</reference>